<evidence type="ECO:0008006" key="4">
    <source>
        <dbReference type="Google" id="ProtNLM"/>
    </source>
</evidence>
<sequence>MPEHVSILQWAGVAVLALAAAAWVTGLTRMLRRGRPGPAPAGAGAWAAERTGARPLAALPQQRQTAPHLECVELTPAERAAFAVLARRLAGGS</sequence>
<organism evidence="2 3">
    <name type="scientific">Streptomyces pharetrae CZA14</name>
    <dbReference type="NCBI Taxonomy" id="1144883"/>
    <lineage>
        <taxon>Bacteria</taxon>
        <taxon>Bacillati</taxon>
        <taxon>Actinomycetota</taxon>
        <taxon>Actinomycetes</taxon>
        <taxon>Kitasatosporales</taxon>
        <taxon>Streptomycetaceae</taxon>
        <taxon>Streptomyces</taxon>
    </lineage>
</organism>
<gene>
    <name evidence="2" type="ORF">OQI_05710</name>
</gene>
<keyword evidence="1" id="KW-0812">Transmembrane</keyword>
<evidence type="ECO:0000256" key="1">
    <source>
        <dbReference type="SAM" id="Phobius"/>
    </source>
</evidence>
<keyword evidence="1" id="KW-1133">Transmembrane helix</keyword>
<evidence type="ECO:0000313" key="2">
    <source>
        <dbReference type="EMBL" id="OSZ61395.1"/>
    </source>
</evidence>
<accession>A0ABX3YN91</accession>
<feature type="transmembrane region" description="Helical" evidence="1">
    <location>
        <begin position="6"/>
        <end position="25"/>
    </location>
</feature>
<keyword evidence="1" id="KW-0472">Membrane</keyword>
<dbReference type="RefSeq" id="WP_086168245.1">
    <property type="nucleotide sequence ID" value="NZ_MRYD01000017.1"/>
</dbReference>
<proteinExistence type="predicted"/>
<keyword evidence="3" id="KW-1185">Reference proteome</keyword>
<protein>
    <recommendedName>
        <fullName evidence="4">TIGR04222 domain-containing membrane protein</fullName>
    </recommendedName>
</protein>
<dbReference type="EMBL" id="MRYD01000017">
    <property type="protein sequence ID" value="OSZ61395.1"/>
    <property type="molecule type" value="Genomic_DNA"/>
</dbReference>
<name>A0ABX3YN91_9ACTN</name>
<reference evidence="2 3" key="1">
    <citation type="submission" date="2016-12" db="EMBL/GenBank/DDBJ databases">
        <title>Genome Mining:The Detection of Biosynthetic Gene Clusters to Aid in the Expression of Curamycin A produced by Streptomyces sp. strain CZA14.</title>
        <authorList>
            <person name="Durrell K.A."/>
            <person name="Kirby B.M."/>
            <person name="Khan W."/>
            <person name="Mthethwa T."/>
            <person name="Le Roes-Hill M."/>
        </authorList>
    </citation>
    <scope>NUCLEOTIDE SEQUENCE [LARGE SCALE GENOMIC DNA]</scope>
    <source>
        <strain evidence="2 3">CZA14</strain>
    </source>
</reference>
<comment type="caution">
    <text evidence="2">The sequence shown here is derived from an EMBL/GenBank/DDBJ whole genome shotgun (WGS) entry which is preliminary data.</text>
</comment>
<dbReference type="Proteomes" id="UP000194266">
    <property type="component" value="Unassembled WGS sequence"/>
</dbReference>
<evidence type="ECO:0000313" key="3">
    <source>
        <dbReference type="Proteomes" id="UP000194266"/>
    </source>
</evidence>